<dbReference type="Gene3D" id="3.80.10.10">
    <property type="entry name" value="Ribonuclease Inhibitor"/>
    <property type="match status" value="1"/>
</dbReference>
<evidence type="ECO:0000259" key="2">
    <source>
        <dbReference type="PROSITE" id="PS50181"/>
    </source>
</evidence>
<evidence type="ECO:0000313" key="3">
    <source>
        <dbReference type="Ensembl" id="ENSCCRP00010046897.1"/>
    </source>
</evidence>
<dbReference type="InterPro" id="IPR032675">
    <property type="entry name" value="LRR_dom_sf"/>
</dbReference>
<name>A0A8C1KKU1_CYPCA</name>
<dbReference type="AlphaFoldDB" id="A0A8C1KKU1"/>
<sequence>MPLTSNHKLSEEMHLSTCDRINQNASKTRCKQASLWKSFSPFPIPQDAGCRVKPLASDKLKLSHSKHPSHCLLSRRLRQMDRESPCASHISIFDRACSSPPKITPIPHDLICARPQRGYSLVENHKSRSHETRRCPIIALWLLAGLCLAMYLVELDQECLLHLFSYLDKDSRYSLSLTCVRLRQVFLDPQLWTLLHFRSPCELRRDNYVLGSSLRYLAVSWHSSRVKVCNIEDWMKTTFQKDLCRKHESLVSDFLERVCHMCPNLLSLTLSGCGHITDGNVINVLQSCMRLRSLSLENCARMTDSVLQAVVNHGHSLTDVRVDFCRNVTQAGLQEVRDKRPEVHLSALHSADMIPDSKPEEKIQTRRALQKFLIFS</sequence>
<feature type="domain" description="F-box" evidence="2">
    <location>
        <begin position="149"/>
        <end position="195"/>
    </location>
</feature>
<dbReference type="Proteomes" id="UP000694427">
    <property type="component" value="Unplaced"/>
</dbReference>
<reference evidence="3" key="1">
    <citation type="submission" date="2025-08" db="UniProtKB">
        <authorList>
            <consortium name="Ensembl"/>
        </authorList>
    </citation>
    <scope>IDENTIFICATION</scope>
</reference>
<keyword evidence="1" id="KW-0833">Ubl conjugation pathway</keyword>
<dbReference type="SMART" id="SM00367">
    <property type="entry name" value="LRR_CC"/>
    <property type="match status" value="3"/>
</dbReference>
<dbReference type="SUPFAM" id="SSF52047">
    <property type="entry name" value="RNI-like"/>
    <property type="match status" value="1"/>
</dbReference>
<accession>A0A8C1KKU1</accession>
<evidence type="ECO:0000256" key="1">
    <source>
        <dbReference type="ARBA" id="ARBA00022786"/>
    </source>
</evidence>
<organism evidence="3 4">
    <name type="scientific">Cyprinus carpio</name>
    <name type="common">Common carp</name>
    <dbReference type="NCBI Taxonomy" id="7962"/>
    <lineage>
        <taxon>Eukaryota</taxon>
        <taxon>Metazoa</taxon>
        <taxon>Chordata</taxon>
        <taxon>Craniata</taxon>
        <taxon>Vertebrata</taxon>
        <taxon>Euteleostomi</taxon>
        <taxon>Actinopterygii</taxon>
        <taxon>Neopterygii</taxon>
        <taxon>Teleostei</taxon>
        <taxon>Ostariophysi</taxon>
        <taxon>Cypriniformes</taxon>
        <taxon>Cyprinidae</taxon>
        <taxon>Cyprininae</taxon>
        <taxon>Cyprinus</taxon>
    </lineage>
</organism>
<dbReference type="InterPro" id="IPR050648">
    <property type="entry name" value="F-box_LRR-repeat"/>
</dbReference>
<dbReference type="SUPFAM" id="SSF81383">
    <property type="entry name" value="F-box domain"/>
    <property type="match status" value="1"/>
</dbReference>
<dbReference type="Pfam" id="PF12937">
    <property type="entry name" value="F-box-like"/>
    <property type="match status" value="1"/>
</dbReference>
<reference evidence="3" key="2">
    <citation type="submission" date="2025-09" db="UniProtKB">
        <authorList>
            <consortium name="Ensembl"/>
        </authorList>
    </citation>
    <scope>IDENTIFICATION</scope>
</reference>
<dbReference type="PANTHER" id="PTHR13382">
    <property type="entry name" value="MITOCHONDRIAL ATP SYNTHASE COUPLING FACTOR B"/>
    <property type="match status" value="1"/>
</dbReference>
<evidence type="ECO:0000313" key="4">
    <source>
        <dbReference type="Proteomes" id="UP000694427"/>
    </source>
</evidence>
<keyword evidence="4" id="KW-1185">Reference proteome</keyword>
<dbReference type="GO" id="GO:0005737">
    <property type="term" value="C:cytoplasm"/>
    <property type="evidence" value="ECO:0007669"/>
    <property type="project" value="TreeGrafter"/>
</dbReference>
<dbReference type="InterPro" id="IPR001810">
    <property type="entry name" value="F-box_dom"/>
</dbReference>
<dbReference type="Ensembl" id="ENSCCRT00010051396.1">
    <property type="protein sequence ID" value="ENSCCRP00010046897.1"/>
    <property type="gene ID" value="ENSCCRG00010019840.1"/>
</dbReference>
<dbReference type="InterPro" id="IPR006553">
    <property type="entry name" value="Leu-rich_rpt_Cys-con_subtyp"/>
</dbReference>
<dbReference type="PROSITE" id="PS50181">
    <property type="entry name" value="FBOX"/>
    <property type="match status" value="1"/>
</dbReference>
<protein>
    <submittedName>
        <fullName evidence="3">F-box and leucine-rich repeat protein 22</fullName>
    </submittedName>
</protein>
<dbReference type="InterPro" id="IPR036047">
    <property type="entry name" value="F-box-like_dom_sf"/>
</dbReference>
<proteinExistence type="predicted"/>